<evidence type="ECO:0000259" key="3">
    <source>
        <dbReference type="Pfam" id="PF11611"/>
    </source>
</evidence>
<proteinExistence type="predicted"/>
<sequence>MKRGMKIFKKWWFWLIVVVVIVAIAGANGKKDNQASVSSSQEQSAEKKEQTAKIGESTTVGKFEVTVNGIKENKTIGENEFLQKKTENQFLIVDVSVKNLDKDSRTIDTSMFKIIDDKGSEYSPLSDGDLYVNSSENKMFLSKINPNIAKKGNVVFEMPEGIAGLKLQVGSGIGFKAGESATIDLGK</sequence>
<dbReference type="Proteomes" id="UP001259239">
    <property type="component" value="Unassembled WGS sequence"/>
</dbReference>
<keyword evidence="1" id="KW-0732">Signal</keyword>
<organism evidence="4 5">
    <name type="scientific">Paenibacillus larvae</name>
    <dbReference type="NCBI Taxonomy" id="1464"/>
    <lineage>
        <taxon>Bacteria</taxon>
        <taxon>Bacillati</taxon>
        <taxon>Bacillota</taxon>
        <taxon>Bacilli</taxon>
        <taxon>Bacillales</taxon>
        <taxon>Paenibacillaceae</taxon>
        <taxon>Paenibacillus</taxon>
    </lineage>
</organism>
<dbReference type="EMBL" id="JARQGV010000004">
    <property type="protein sequence ID" value="MDT2254074.1"/>
    <property type="molecule type" value="Genomic_DNA"/>
</dbReference>
<dbReference type="AlphaFoldDB" id="A0AAP5JY13"/>
<evidence type="ECO:0000256" key="1">
    <source>
        <dbReference type="ARBA" id="ARBA00022729"/>
    </source>
</evidence>
<feature type="region of interest" description="Disordered" evidence="2">
    <location>
        <begin position="31"/>
        <end position="55"/>
    </location>
</feature>
<dbReference type="Gene3D" id="2.60.40.1240">
    <property type="match status" value="1"/>
</dbReference>
<gene>
    <name evidence="4" type="ORF">P7H09_23380</name>
</gene>
<evidence type="ECO:0000313" key="5">
    <source>
        <dbReference type="Proteomes" id="UP001259239"/>
    </source>
</evidence>
<evidence type="ECO:0000256" key="2">
    <source>
        <dbReference type="SAM" id="MobiDB-lite"/>
    </source>
</evidence>
<protein>
    <submittedName>
        <fullName evidence="4">DUF4352 domain-containing protein</fullName>
    </submittedName>
</protein>
<dbReference type="Pfam" id="PF11611">
    <property type="entry name" value="DUF4352"/>
    <property type="match status" value="1"/>
</dbReference>
<reference evidence="4" key="1">
    <citation type="journal article" date="2023" name="J. Vet. Diagn. Invest.">
        <title>Oxytetracycline-resistant Paenibacillus larvae identified in commercial beekeeping operations in Saskatchewan using pooled honey sampling.</title>
        <authorList>
            <person name="Obshta O."/>
            <person name="Zabrodski M.W."/>
            <person name="Soomro T."/>
            <person name="Wilson G."/>
            <person name="Masood F."/>
            <person name="Thebeau J."/>
            <person name="Silva M.C.B."/>
            <person name="Biganski S."/>
            <person name="Kozii I.V."/>
            <person name="Koziy R.V."/>
            <person name="Raza M.F."/>
            <person name="Jose M.S."/>
            <person name="Simko E."/>
            <person name="Wood S.C."/>
        </authorList>
    </citation>
    <scope>NUCLEOTIDE SEQUENCE</scope>
    <source>
        <strain evidence="4">PL001</strain>
    </source>
</reference>
<evidence type="ECO:0000313" key="4">
    <source>
        <dbReference type="EMBL" id="MDT2254074.1"/>
    </source>
</evidence>
<dbReference type="InterPro" id="IPR029050">
    <property type="entry name" value="Immunoprotect_excell_Ig-like"/>
</dbReference>
<dbReference type="InterPro" id="IPR029051">
    <property type="entry name" value="DUF4352"/>
</dbReference>
<accession>A0AAP5JY13</accession>
<reference evidence="4" key="2">
    <citation type="submission" date="2023-03" db="EMBL/GenBank/DDBJ databases">
        <authorList>
            <person name="Obshta O."/>
            <person name="Zabrodski M.W."/>
            <person name="Soomro T."/>
            <person name="Wilson G."/>
            <person name="Masood F."/>
            <person name="Thebeau J."/>
            <person name="Bezerra Da Silva M.C."/>
            <person name="Raza F."/>
            <person name="Biganski S."/>
            <person name="Jose M."/>
            <person name="Camilli M."/>
            <person name="Kozii I.V."/>
            <person name="Kozii R.V."/>
            <person name="Simko E."/>
            <person name="Wood S.C."/>
        </authorList>
    </citation>
    <scope>NUCLEOTIDE SEQUENCE</scope>
    <source>
        <strain evidence="4">PL001</strain>
    </source>
</reference>
<feature type="compositionally biased region" description="Low complexity" evidence="2">
    <location>
        <begin position="34"/>
        <end position="43"/>
    </location>
</feature>
<feature type="domain" description="DUF4352" evidence="3">
    <location>
        <begin position="53"/>
        <end position="178"/>
    </location>
</feature>
<name>A0AAP5JY13_9BACL</name>
<comment type="caution">
    <text evidence="4">The sequence shown here is derived from an EMBL/GenBank/DDBJ whole genome shotgun (WGS) entry which is preliminary data.</text>
</comment>